<feature type="domain" description="AB hydrolase-1" evidence="5">
    <location>
        <begin position="2"/>
        <end position="160"/>
    </location>
</feature>
<dbReference type="Gene3D" id="3.40.50.1820">
    <property type="entry name" value="alpha/beta hydrolase"/>
    <property type="match status" value="1"/>
</dbReference>
<dbReference type="InterPro" id="IPR029058">
    <property type="entry name" value="AB_hydrolase_fold"/>
</dbReference>
<dbReference type="Pfam" id="PF00561">
    <property type="entry name" value="Abhydrolase_1"/>
    <property type="match status" value="1"/>
</dbReference>
<proteinExistence type="inferred from homology"/>
<evidence type="ECO:0000313" key="6">
    <source>
        <dbReference type="EMBL" id="MFC7617819.1"/>
    </source>
</evidence>
<evidence type="ECO:0000313" key="7">
    <source>
        <dbReference type="Proteomes" id="UP001596512"/>
    </source>
</evidence>
<dbReference type="PANTHER" id="PTHR43248">
    <property type="entry name" value="2-SUCCINYL-6-HYDROXY-2,4-CYCLOHEXADIENE-1-CARBOXYLATE SYNTHASE"/>
    <property type="match status" value="1"/>
</dbReference>
<evidence type="ECO:0000259" key="5">
    <source>
        <dbReference type="Pfam" id="PF00561"/>
    </source>
</evidence>
<accession>A0ABW2TXP0</accession>
<evidence type="ECO:0000256" key="1">
    <source>
        <dbReference type="ARBA" id="ARBA00010088"/>
    </source>
</evidence>
<dbReference type="GO" id="GO:0016787">
    <property type="term" value="F:hydrolase activity"/>
    <property type="evidence" value="ECO:0007669"/>
    <property type="project" value="UniProtKB-KW"/>
</dbReference>
<sequence>MYDTIGMDPRGVGGSTQLLCDPHEEIALPSRPTEADLPKFAEAAKADADACAAGGGDLRKHITSMNTARDIDLIRRVLREEKISFLGYSYGTFLGPLYGEMFPDRVDRIVLDSAQDPRQTWREVEVDDVEANRANVSAWLAWTAERTPRSASARPRMTSAPRSRRSSGSSGRARSASWRTSRPSTPPSAQAPATGRCGPRSPGRSPTSGRAATRRRRPPRS</sequence>
<name>A0ABW2TXP0_9PSEU</name>
<gene>
    <name evidence="6" type="ORF">ACFQV2_34845</name>
</gene>
<dbReference type="PANTHER" id="PTHR43248:SF29">
    <property type="entry name" value="TRIPEPTIDYL AMINOPEPTIDASE"/>
    <property type="match status" value="1"/>
</dbReference>
<organism evidence="6 7">
    <name type="scientific">Actinokineospora soli</name>
    <dbReference type="NCBI Taxonomy" id="1048753"/>
    <lineage>
        <taxon>Bacteria</taxon>
        <taxon>Bacillati</taxon>
        <taxon>Actinomycetota</taxon>
        <taxon>Actinomycetes</taxon>
        <taxon>Pseudonocardiales</taxon>
        <taxon>Pseudonocardiaceae</taxon>
        <taxon>Actinokineospora</taxon>
    </lineage>
</organism>
<protein>
    <submittedName>
        <fullName evidence="6">Alpha/beta fold hydrolase</fullName>
    </submittedName>
</protein>
<dbReference type="SUPFAM" id="SSF53474">
    <property type="entry name" value="alpha/beta-Hydrolases"/>
    <property type="match status" value="1"/>
</dbReference>
<dbReference type="Proteomes" id="UP001596512">
    <property type="component" value="Unassembled WGS sequence"/>
</dbReference>
<keyword evidence="7" id="KW-1185">Reference proteome</keyword>
<comment type="caution">
    <text evidence="6">The sequence shown here is derived from an EMBL/GenBank/DDBJ whole genome shotgun (WGS) entry which is preliminary data.</text>
</comment>
<dbReference type="EMBL" id="JBHTEY010000004">
    <property type="protein sequence ID" value="MFC7617819.1"/>
    <property type="molecule type" value="Genomic_DNA"/>
</dbReference>
<feature type="compositionally biased region" description="Low complexity" evidence="4">
    <location>
        <begin position="158"/>
        <end position="195"/>
    </location>
</feature>
<evidence type="ECO:0000256" key="2">
    <source>
        <dbReference type="ARBA" id="ARBA00022729"/>
    </source>
</evidence>
<dbReference type="InterPro" id="IPR051601">
    <property type="entry name" value="Serine_prot/Carboxylest_S33"/>
</dbReference>
<dbReference type="InterPro" id="IPR000073">
    <property type="entry name" value="AB_hydrolase_1"/>
</dbReference>
<keyword evidence="3 6" id="KW-0378">Hydrolase</keyword>
<comment type="similarity">
    <text evidence="1">Belongs to the peptidase S33 family.</text>
</comment>
<evidence type="ECO:0000256" key="3">
    <source>
        <dbReference type="ARBA" id="ARBA00022801"/>
    </source>
</evidence>
<reference evidence="7" key="1">
    <citation type="journal article" date="2019" name="Int. J. Syst. Evol. Microbiol.">
        <title>The Global Catalogue of Microorganisms (GCM) 10K type strain sequencing project: providing services to taxonomists for standard genome sequencing and annotation.</title>
        <authorList>
            <consortium name="The Broad Institute Genomics Platform"/>
            <consortium name="The Broad Institute Genome Sequencing Center for Infectious Disease"/>
            <person name="Wu L."/>
            <person name="Ma J."/>
        </authorList>
    </citation>
    <scope>NUCLEOTIDE SEQUENCE [LARGE SCALE GENOMIC DNA]</scope>
    <source>
        <strain evidence="7">JCM 17695</strain>
    </source>
</reference>
<feature type="region of interest" description="Disordered" evidence="4">
    <location>
        <begin position="146"/>
        <end position="221"/>
    </location>
</feature>
<evidence type="ECO:0000256" key="4">
    <source>
        <dbReference type="SAM" id="MobiDB-lite"/>
    </source>
</evidence>
<keyword evidence="2" id="KW-0732">Signal</keyword>
<feature type="compositionally biased region" description="Basic residues" evidence="4">
    <location>
        <begin position="212"/>
        <end position="221"/>
    </location>
</feature>